<evidence type="ECO:0000313" key="2">
    <source>
        <dbReference type="Proteomes" id="UP000472267"/>
    </source>
</evidence>
<reference evidence="1" key="3">
    <citation type="submission" date="2025-09" db="UniProtKB">
        <authorList>
            <consortium name="Ensembl"/>
        </authorList>
    </citation>
    <scope>IDENTIFICATION</scope>
</reference>
<name>A0A672HXN9_SALFA</name>
<reference evidence="1" key="1">
    <citation type="submission" date="2019-06" db="EMBL/GenBank/DDBJ databases">
        <authorList>
            <consortium name="Wellcome Sanger Institute Data Sharing"/>
        </authorList>
    </citation>
    <scope>NUCLEOTIDE SEQUENCE [LARGE SCALE GENOMIC DNA]</scope>
</reference>
<protein>
    <submittedName>
        <fullName evidence="1">Uncharacterized protein</fullName>
    </submittedName>
</protein>
<dbReference type="Proteomes" id="UP000472267">
    <property type="component" value="Chromosome 14"/>
</dbReference>
<dbReference type="InParanoid" id="A0A672HXN9"/>
<sequence>MCTFSLLLCCRVKPAPHVSQVNVLPLCTAWCVLSERLFTKALPHCVHRYGCSPVWTLRWHCSVKAYRKPSPHSGHLCGFSAVCTA</sequence>
<evidence type="ECO:0000313" key="1">
    <source>
        <dbReference type="Ensembl" id="ENSSFAP00005033699.1"/>
    </source>
</evidence>
<dbReference type="Ensembl" id="ENSSFAT00005034961.1">
    <property type="protein sequence ID" value="ENSSFAP00005033699.1"/>
    <property type="gene ID" value="ENSSFAG00005017110.1"/>
</dbReference>
<organism evidence="1 2">
    <name type="scientific">Salarias fasciatus</name>
    <name type="common">Jewelled blenny</name>
    <name type="synonym">Blennius fasciatus</name>
    <dbReference type="NCBI Taxonomy" id="181472"/>
    <lineage>
        <taxon>Eukaryota</taxon>
        <taxon>Metazoa</taxon>
        <taxon>Chordata</taxon>
        <taxon>Craniata</taxon>
        <taxon>Vertebrata</taxon>
        <taxon>Euteleostomi</taxon>
        <taxon>Actinopterygii</taxon>
        <taxon>Neopterygii</taxon>
        <taxon>Teleostei</taxon>
        <taxon>Neoteleostei</taxon>
        <taxon>Acanthomorphata</taxon>
        <taxon>Ovalentaria</taxon>
        <taxon>Blenniimorphae</taxon>
        <taxon>Blenniiformes</taxon>
        <taxon>Blennioidei</taxon>
        <taxon>Blenniidae</taxon>
        <taxon>Salariinae</taxon>
        <taxon>Salarias</taxon>
    </lineage>
</organism>
<proteinExistence type="predicted"/>
<dbReference type="AlphaFoldDB" id="A0A672HXN9"/>
<dbReference type="OMA" id="WCVLSER"/>
<reference evidence="1" key="2">
    <citation type="submission" date="2025-08" db="UniProtKB">
        <authorList>
            <consortium name="Ensembl"/>
        </authorList>
    </citation>
    <scope>IDENTIFICATION</scope>
</reference>
<keyword evidence="2" id="KW-1185">Reference proteome</keyword>
<accession>A0A672HXN9</accession>